<accession>A0A4S8IF76</accession>
<dbReference type="PANTHER" id="PTHR46328">
    <property type="entry name" value="FAR-RED IMPAIRED RESPONSIVE (FAR1) FAMILY PROTEIN-RELATED"/>
    <property type="match status" value="1"/>
</dbReference>
<dbReference type="Proteomes" id="UP000317650">
    <property type="component" value="Chromosome 9"/>
</dbReference>
<dbReference type="Pfam" id="PF03101">
    <property type="entry name" value="FAR1"/>
    <property type="match status" value="1"/>
</dbReference>
<organism evidence="3 4">
    <name type="scientific">Musa balbisiana</name>
    <name type="common">Banana</name>
    <dbReference type="NCBI Taxonomy" id="52838"/>
    <lineage>
        <taxon>Eukaryota</taxon>
        <taxon>Viridiplantae</taxon>
        <taxon>Streptophyta</taxon>
        <taxon>Embryophyta</taxon>
        <taxon>Tracheophyta</taxon>
        <taxon>Spermatophyta</taxon>
        <taxon>Magnoliopsida</taxon>
        <taxon>Liliopsida</taxon>
        <taxon>Zingiberales</taxon>
        <taxon>Musaceae</taxon>
        <taxon>Musa</taxon>
    </lineage>
</organism>
<dbReference type="InterPro" id="IPR004330">
    <property type="entry name" value="FAR1_DNA_bnd_dom"/>
</dbReference>
<protein>
    <recommendedName>
        <fullName evidence="2">FAR1 domain-containing protein</fullName>
    </recommendedName>
</protein>
<feature type="compositionally biased region" description="Acidic residues" evidence="1">
    <location>
        <begin position="7"/>
        <end position="16"/>
    </location>
</feature>
<proteinExistence type="predicted"/>
<sequence>MALISEIADDAPDEVEGATAMVEPKEEPHGESSQGPPVEEPSKMGPSSAGQTLYKECALRVAYIMRQEGTPSNGQPPAPPPREGRCKAMMEVVRKEHGSWMVSKFVVEHNHGLLPGHVLAGGGQGAVLPPAVGTEFESVEAAKTFYYGYGEKLGFKARTGSNRGSAGSGAHIMQRFLCWRGNYLIYRRSSISSVGKRKRGPYKKRAHRLVQEVARAKKDRDAAEVFEVQSSTVKVAPAGADHGQEVQSGSLRKAVTSLDKDVRPKLISSAGLATASMARVKDGGASDEAEVPVGIDEGPLSTDVTSNGRNPPQFFVPTQFIQGSFVSAHQFGLNGVQGFCGIAQFNQESSVTTLQQPFHNSSQLSQNDVQTCPVSDVNALQFVGGSSLVTRAVTKGAIPYQYGIFYKR</sequence>
<keyword evidence="4" id="KW-1185">Reference proteome</keyword>
<evidence type="ECO:0000313" key="4">
    <source>
        <dbReference type="Proteomes" id="UP000317650"/>
    </source>
</evidence>
<dbReference type="AlphaFoldDB" id="A0A4S8IF76"/>
<feature type="domain" description="FAR1" evidence="2">
    <location>
        <begin position="84"/>
        <end position="114"/>
    </location>
</feature>
<evidence type="ECO:0000256" key="1">
    <source>
        <dbReference type="SAM" id="MobiDB-lite"/>
    </source>
</evidence>
<evidence type="ECO:0000313" key="3">
    <source>
        <dbReference type="EMBL" id="THU46840.1"/>
    </source>
</evidence>
<dbReference type="EMBL" id="PYDT01000010">
    <property type="protein sequence ID" value="THU46840.1"/>
    <property type="molecule type" value="Genomic_DNA"/>
</dbReference>
<reference evidence="3 4" key="1">
    <citation type="journal article" date="2019" name="Nat. Plants">
        <title>Genome sequencing of Musa balbisiana reveals subgenome evolution and function divergence in polyploid bananas.</title>
        <authorList>
            <person name="Yao X."/>
        </authorList>
    </citation>
    <scope>NUCLEOTIDE SEQUENCE [LARGE SCALE GENOMIC DNA]</scope>
    <source>
        <strain evidence="4">cv. DH-PKW</strain>
        <tissue evidence="3">Leaves</tissue>
    </source>
</reference>
<name>A0A4S8IF76_MUSBA</name>
<dbReference type="PANTHER" id="PTHR46328:SF30">
    <property type="entry name" value="OS04G0641500 PROTEIN"/>
    <property type="match status" value="1"/>
</dbReference>
<evidence type="ECO:0000259" key="2">
    <source>
        <dbReference type="Pfam" id="PF03101"/>
    </source>
</evidence>
<gene>
    <name evidence="3" type="ORF">C4D60_Mb09t09130</name>
</gene>
<feature type="region of interest" description="Disordered" evidence="1">
    <location>
        <begin position="1"/>
        <end position="50"/>
    </location>
</feature>
<comment type="caution">
    <text evidence="3">The sequence shown here is derived from an EMBL/GenBank/DDBJ whole genome shotgun (WGS) entry which is preliminary data.</text>
</comment>